<accession>A0A642UCR5</accession>
<keyword evidence="3" id="KW-1185">Reference proteome</keyword>
<dbReference type="Proteomes" id="UP000449547">
    <property type="component" value="Unassembled WGS sequence"/>
</dbReference>
<dbReference type="AlphaFoldDB" id="A0A642UCR5"/>
<dbReference type="EMBL" id="SWFT01000162">
    <property type="protein sequence ID" value="KAA8896824.1"/>
    <property type="molecule type" value="Genomic_DNA"/>
</dbReference>
<name>A0A642UCR5_DIURU</name>
<dbReference type="VEuPathDB" id="FungiDB:DIURU_005564"/>
<proteinExistence type="predicted"/>
<dbReference type="GeneID" id="54784215"/>
<protein>
    <submittedName>
        <fullName evidence="2">Uncharacterized protein</fullName>
    </submittedName>
</protein>
<sequence>MSSKVMAMKFMQRDSRTAPESTGKVKLVDPSMWACPDAPALLAAARPPTQRVGYTEIRQLVSAPSVSEEAETATLAKEDKPLSLDDLIGGKKKRKGDGSKKKNKKQKTN</sequence>
<reference evidence="2 3" key="1">
    <citation type="submission" date="2019-07" db="EMBL/GenBank/DDBJ databases">
        <title>Genome assembly of two rare yeast pathogens: Diutina rugosa and Trichomonascus ciferrii.</title>
        <authorList>
            <person name="Mixao V."/>
            <person name="Saus E."/>
            <person name="Hansen A."/>
            <person name="Lass-Flor C."/>
            <person name="Gabaldon T."/>
        </authorList>
    </citation>
    <scope>NUCLEOTIDE SEQUENCE [LARGE SCALE GENOMIC DNA]</scope>
    <source>
        <strain evidence="2 3">CBS 613</strain>
    </source>
</reference>
<feature type="region of interest" description="Disordered" evidence="1">
    <location>
        <begin position="1"/>
        <end position="24"/>
    </location>
</feature>
<feature type="region of interest" description="Disordered" evidence="1">
    <location>
        <begin position="72"/>
        <end position="109"/>
    </location>
</feature>
<evidence type="ECO:0000313" key="3">
    <source>
        <dbReference type="Proteomes" id="UP000449547"/>
    </source>
</evidence>
<evidence type="ECO:0000313" key="2">
    <source>
        <dbReference type="EMBL" id="KAA8896824.1"/>
    </source>
</evidence>
<evidence type="ECO:0000256" key="1">
    <source>
        <dbReference type="SAM" id="MobiDB-lite"/>
    </source>
</evidence>
<comment type="caution">
    <text evidence="2">The sequence shown here is derived from an EMBL/GenBank/DDBJ whole genome shotgun (WGS) entry which is preliminary data.</text>
</comment>
<feature type="compositionally biased region" description="Basic residues" evidence="1">
    <location>
        <begin position="90"/>
        <end position="109"/>
    </location>
</feature>
<organism evidence="2 3">
    <name type="scientific">Diutina rugosa</name>
    <name type="common">Yeast</name>
    <name type="synonym">Candida rugosa</name>
    <dbReference type="NCBI Taxonomy" id="5481"/>
    <lineage>
        <taxon>Eukaryota</taxon>
        <taxon>Fungi</taxon>
        <taxon>Dikarya</taxon>
        <taxon>Ascomycota</taxon>
        <taxon>Saccharomycotina</taxon>
        <taxon>Pichiomycetes</taxon>
        <taxon>Debaryomycetaceae</taxon>
        <taxon>Diutina</taxon>
    </lineage>
</organism>
<gene>
    <name evidence="2" type="ORF">DIURU_005564</name>
</gene>
<dbReference type="RefSeq" id="XP_034009620.1">
    <property type="nucleotide sequence ID" value="XM_034158560.1"/>
</dbReference>